<dbReference type="PANTHER" id="PTHR30327:SF1">
    <property type="entry name" value="UPF0301 PROTEIN YQGE"/>
    <property type="match status" value="1"/>
</dbReference>
<dbReference type="Pfam" id="PF02622">
    <property type="entry name" value="DUF179"/>
    <property type="match status" value="1"/>
</dbReference>
<dbReference type="eggNOG" id="COG1678">
    <property type="taxonomic scope" value="Bacteria"/>
</dbReference>
<dbReference type="Gene3D" id="3.40.1740.10">
    <property type="entry name" value="VC0467-like"/>
    <property type="match status" value="1"/>
</dbReference>
<evidence type="ECO:0000256" key="1">
    <source>
        <dbReference type="ARBA" id="ARBA00009600"/>
    </source>
</evidence>
<dbReference type="Proteomes" id="UP000002774">
    <property type="component" value="Chromosome"/>
</dbReference>
<dbReference type="HOGENOM" id="CLU_057596_2_1_10"/>
<dbReference type="STRING" id="714943.Mucpa_5360"/>
<dbReference type="EMBL" id="CM001403">
    <property type="protein sequence ID" value="EHQ29434.1"/>
    <property type="molecule type" value="Genomic_DNA"/>
</dbReference>
<dbReference type="GO" id="GO:0005829">
    <property type="term" value="C:cytosol"/>
    <property type="evidence" value="ECO:0007669"/>
    <property type="project" value="TreeGrafter"/>
</dbReference>
<dbReference type="OrthoDB" id="9807486at2"/>
<evidence type="ECO:0000313" key="2">
    <source>
        <dbReference type="EMBL" id="EHQ29434.1"/>
    </source>
</evidence>
<protein>
    <submittedName>
        <fullName evidence="2">Uncharacterized protein</fullName>
    </submittedName>
</protein>
<reference evidence="2" key="1">
    <citation type="submission" date="2011-09" db="EMBL/GenBank/DDBJ databases">
        <title>The permanent draft genome of Mucilaginibacter paludis DSM 18603.</title>
        <authorList>
            <consortium name="US DOE Joint Genome Institute (JGI-PGF)"/>
            <person name="Lucas S."/>
            <person name="Han J."/>
            <person name="Lapidus A."/>
            <person name="Bruce D."/>
            <person name="Goodwin L."/>
            <person name="Pitluck S."/>
            <person name="Peters L."/>
            <person name="Kyrpides N."/>
            <person name="Mavromatis K."/>
            <person name="Ivanova N."/>
            <person name="Mikhailova N."/>
            <person name="Held B."/>
            <person name="Detter J.C."/>
            <person name="Tapia R."/>
            <person name="Han C."/>
            <person name="Land M."/>
            <person name="Hauser L."/>
            <person name="Markowitz V."/>
            <person name="Cheng J.-F."/>
            <person name="Hugenholtz P."/>
            <person name="Woyke T."/>
            <person name="Wu D."/>
            <person name="Tindall B."/>
            <person name="Brambilla E."/>
            <person name="Klenk H.-P."/>
            <person name="Eisen J.A."/>
        </authorList>
    </citation>
    <scope>NUCLEOTIDE SEQUENCE [LARGE SCALE GENOMIC DNA]</scope>
    <source>
        <strain evidence="2">DSM 18603</strain>
    </source>
</reference>
<dbReference type="PANTHER" id="PTHR30327">
    <property type="entry name" value="UNCHARACTERIZED PROTEIN YQGE"/>
    <property type="match status" value="1"/>
</dbReference>
<accession>H1Y7L3</accession>
<keyword evidence="3" id="KW-1185">Reference proteome</keyword>
<dbReference type="AlphaFoldDB" id="H1Y7L3"/>
<gene>
    <name evidence="2" type="ORF">Mucpa_5360</name>
</gene>
<dbReference type="InterPro" id="IPR003774">
    <property type="entry name" value="AlgH-like"/>
</dbReference>
<comment type="similarity">
    <text evidence="1">Belongs to the UPF0301 (AlgH) family.</text>
</comment>
<organism evidence="2 3">
    <name type="scientific">Mucilaginibacter paludis DSM 18603</name>
    <dbReference type="NCBI Taxonomy" id="714943"/>
    <lineage>
        <taxon>Bacteria</taxon>
        <taxon>Pseudomonadati</taxon>
        <taxon>Bacteroidota</taxon>
        <taxon>Sphingobacteriia</taxon>
        <taxon>Sphingobacteriales</taxon>
        <taxon>Sphingobacteriaceae</taxon>
        <taxon>Mucilaginibacter</taxon>
    </lineage>
</organism>
<name>H1Y7L3_9SPHI</name>
<dbReference type="SUPFAM" id="SSF143456">
    <property type="entry name" value="VC0467-like"/>
    <property type="match status" value="1"/>
</dbReference>
<proteinExistence type="inferred from homology"/>
<sequence length="187" mass="21075">MLSSISPATGRLLISEPFMMDPNFKRSVILITEYSDAGAMGFVLNHASDMLLGDIIPEIAYSELPLFKGGPVGANTLHFIHRCPEKIEGGIEIWDGVYWGGDFEMVKELANTYQLNDTEIRFFIGYSGWSEGQLDAELMDDTWIVANKFNPDIFFNHNEESLWKEVVISLGHRYAHIANFPENPALN</sequence>
<evidence type="ECO:0000313" key="3">
    <source>
        <dbReference type="Proteomes" id="UP000002774"/>
    </source>
</evidence>